<proteinExistence type="predicted"/>
<dbReference type="OrthoDB" id="5800709at2"/>
<evidence type="ECO:0000256" key="5">
    <source>
        <dbReference type="SAM" id="Phobius"/>
    </source>
</evidence>
<keyword evidence="4" id="KW-0572">Peptidoglycan-anchor</keyword>
<feature type="signal peptide" evidence="6">
    <location>
        <begin position="1"/>
        <end position="26"/>
    </location>
</feature>
<keyword evidence="9" id="KW-1185">Reference proteome</keyword>
<dbReference type="Pfam" id="PF14344">
    <property type="entry name" value="DUF4397"/>
    <property type="match status" value="1"/>
</dbReference>
<keyword evidence="2" id="KW-0964">Secreted</keyword>
<dbReference type="RefSeq" id="WP_121902696.1">
    <property type="nucleotide sequence ID" value="NZ_REFW01000006.1"/>
</dbReference>
<dbReference type="InterPro" id="IPR019931">
    <property type="entry name" value="LPXTG_anchor"/>
</dbReference>
<keyword evidence="5" id="KW-0812">Transmembrane</keyword>
<evidence type="ECO:0000256" key="4">
    <source>
        <dbReference type="ARBA" id="ARBA00023088"/>
    </source>
</evidence>
<protein>
    <submittedName>
        <fullName evidence="8">DUF4397 domain-containing protein</fullName>
    </submittedName>
</protein>
<keyword evidence="1" id="KW-0134">Cell wall</keyword>
<keyword evidence="5" id="KW-1133">Transmembrane helix</keyword>
<dbReference type="EMBL" id="REFW01000006">
    <property type="protein sequence ID" value="RMB57493.1"/>
    <property type="molecule type" value="Genomic_DNA"/>
</dbReference>
<comment type="caution">
    <text evidence="8">The sequence shown here is derived from an EMBL/GenBank/DDBJ whole genome shotgun (WGS) entry which is preliminary data.</text>
</comment>
<feature type="domain" description="Gram-positive cocci surface proteins LPxTG" evidence="7">
    <location>
        <begin position="230"/>
        <end position="270"/>
    </location>
</feature>
<evidence type="ECO:0000256" key="6">
    <source>
        <dbReference type="SAM" id="SignalP"/>
    </source>
</evidence>
<dbReference type="InterPro" id="IPR025510">
    <property type="entry name" value="DUF4397"/>
</dbReference>
<keyword evidence="5" id="KW-0472">Membrane</keyword>
<evidence type="ECO:0000256" key="1">
    <source>
        <dbReference type="ARBA" id="ARBA00022512"/>
    </source>
</evidence>
<sequence length="270" mass="26691">MKLQRLLAAGALALSASLLAVPAAHADDTAAVSILHAIPGATVDVYANGNELLKDFKPGTLTDPQMLPAGDYDLKVVAAGAGADGAAVVEAKGVTVPAGANITVVANLTADGKPALNAFVNDTSASKDGGRITVRHVAAAPAVDIRAGGTAVIKGLENPKEAMMDIAAGTLNVDVVAAGTDTVVLGPADVKIDAGKNVIVYAWGSLTDKNLALAVQSVDLMKSGDTKPGMPHTGAEGPISSAPIAAALLGALALAGTAVVATRRRASSKA</sequence>
<gene>
    <name evidence="8" type="ORF">EAX62_15775</name>
</gene>
<dbReference type="PROSITE" id="PS50847">
    <property type="entry name" value="GRAM_POS_ANCHORING"/>
    <property type="match status" value="1"/>
</dbReference>
<dbReference type="AlphaFoldDB" id="A0A3M0G734"/>
<name>A0A3M0G734_9ACTN</name>
<evidence type="ECO:0000256" key="2">
    <source>
        <dbReference type="ARBA" id="ARBA00022525"/>
    </source>
</evidence>
<evidence type="ECO:0000313" key="8">
    <source>
        <dbReference type="EMBL" id="RMB57493.1"/>
    </source>
</evidence>
<evidence type="ECO:0000259" key="7">
    <source>
        <dbReference type="PROSITE" id="PS50847"/>
    </source>
</evidence>
<reference evidence="8 9" key="1">
    <citation type="submission" date="2018-10" db="EMBL/GenBank/DDBJ databases">
        <title>Tessaracoccus antarcticuss sp. nov., isolated from sediment.</title>
        <authorList>
            <person name="Zhou L.Y."/>
            <person name="Du Z.J."/>
        </authorList>
    </citation>
    <scope>NUCLEOTIDE SEQUENCE [LARGE SCALE GENOMIC DNA]</scope>
    <source>
        <strain evidence="8 9">JDX10</strain>
    </source>
</reference>
<feature type="transmembrane region" description="Helical" evidence="5">
    <location>
        <begin position="242"/>
        <end position="261"/>
    </location>
</feature>
<evidence type="ECO:0000256" key="3">
    <source>
        <dbReference type="ARBA" id="ARBA00022729"/>
    </source>
</evidence>
<feature type="chain" id="PRO_5018284791" evidence="6">
    <location>
        <begin position="27"/>
        <end position="270"/>
    </location>
</feature>
<keyword evidence="3 6" id="KW-0732">Signal</keyword>
<organism evidence="8 9">
    <name type="scientific">Tessaracoccus antarcticus</name>
    <dbReference type="NCBI Taxonomy" id="2479848"/>
    <lineage>
        <taxon>Bacteria</taxon>
        <taxon>Bacillati</taxon>
        <taxon>Actinomycetota</taxon>
        <taxon>Actinomycetes</taxon>
        <taxon>Propionibacteriales</taxon>
        <taxon>Propionibacteriaceae</taxon>
        <taxon>Tessaracoccus</taxon>
    </lineage>
</organism>
<evidence type="ECO:0000313" key="9">
    <source>
        <dbReference type="Proteomes" id="UP000275256"/>
    </source>
</evidence>
<dbReference type="Proteomes" id="UP000275256">
    <property type="component" value="Unassembled WGS sequence"/>
</dbReference>
<accession>A0A3M0G734</accession>